<dbReference type="PANTHER" id="PTHR42770:SF18">
    <property type="entry name" value="ARGININE_AGMATINE ANTIPORTER"/>
    <property type="match status" value="1"/>
</dbReference>
<comment type="subcellular location">
    <subcellularLocation>
        <location evidence="1">Cell membrane</location>
        <topology evidence="1">Multi-pass membrane protein</topology>
    </subcellularLocation>
</comment>
<comment type="caution">
    <text evidence="10">The sequence shown here is derived from an EMBL/GenBank/DDBJ whole genome shotgun (WGS) entry which is preliminary data.</text>
</comment>
<dbReference type="PIRSF" id="PIRSF006060">
    <property type="entry name" value="AA_transporter"/>
    <property type="match status" value="1"/>
</dbReference>
<keyword evidence="5 9" id="KW-0812">Transmembrane</keyword>
<evidence type="ECO:0000256" key="9">
    <source>
        <dbReference type="SAM" id="Phobius"/>
    </source>
</evidence>
<feature type="transmembrane region" description="Helical" evidence="9">
    <location>
        <begin position="331"/>
        <end position="356"/>
    </location>
</feature>
<dbReference type="InterPro" id="IPR002293">
    <property type="entry name" value="AA/rel_permease1"/>
</dbReference>
<evidence type="ECO:0000256" key="8">
    <source>
        <dbReference type="ARBA" id="ARBA00045636"/>
    </source>
</evidence>
<feature type="transmembrane region" description="Helical" evidence="9">
    <location>
        <begin position="77"/>
        <end position="96"/>
    </location>
</feature>
<evidence type="ECO:0000313" key="11">
    <source>
        <dbReference type="Proteomes" id="UP001216558"/>
    </source>
</evidence>
<evidence type="ECO:0000256" key="5">
    <source>
        <dbReference type="ARBA" id="ARBA00022692"/>
    </source>
</evidence>
<sequence>MVGLLGATVINLNAVVGSGIFALPALLFTAAGTFSPIAILIFACFYASIMAVIAKLSTVFRQSGGSQLYAEHAFGKVVGFQAGWFGLAANMAGSAANFHVLLSYLASIFPVFGDPVLRLASIAALIVMFTAISISGTLRAVRAIELGTVLKLAPILLLCLVGFAQNGVPTDVALPVFSEVESIALLLAFAFSGADMATVAAGETKEPRKTVMLAIFINLAGIALFYALVQWAYIAIAPDPAEVDVPLAAAGQAVFGPAGNLMISLAAIFSVATFQLNVFFAMPRIAYGMARRGLMPHVMSYVSPRFETPVVAIGAYASVVGLLSLTGSFAILAVLLVSVEQTLFALTILALVVMWWRKEAGLRATMGARWLVIIPVAIGMVMWLLSQVPPDAARSTLLLLGIGLVLYWASGRAAVVQDGIDLPETRTTPV</sequence>
<proteinExistence type="inferred from homology"/>
<evidence type="ECO:0000256" key="7">
    <source>
        <dbReference type="ARBA" id="ARBA00023136"/>
    </source>
</evidence>
<gene>
    <name evidence="10" type="ORF">OIK40_13045</name>
</gene>
<evidence type="ECO:0000256" key="2">
    <source>
        <dbReference type="ARBA" id="ARBA00008220"/>
    </source>
</evidence>
<feature type="transmembrane region" description="Helical" evidence="9">
    <location>
        <begin position="368"/>
        <end position="386"/>
    </location>
</feature>
<protein>
    <recommendedName>
        <fullName evidence="3">Arginine/agmatine antiporter</fullName>
    </recommendedName>
</protein>
<feature type="transmembrane region" description="Helical" evidence="9">
    <location>
        <begin position="183"/>
        <end position="201"/>
    </location>
</feature>
<evidence type="ECO:0000256" key="6">
    <source>
        <dbReference type="ARBA" id="ARBA00022989"/>
    </source>
</evidence>
<name>A0ABT5JSJ4_9SPHN</name>
<feature type="transmembrane region" description="Helical" evidence="9">
    <location>
        <begin position="116"/>
        <end position="136"/>
    </location>
</feature>
<dbReference type="PANTHER" id="PTHR42770">
    <property type="entry name" value="AMINO ACID TRANSPORTER-RELATED"/>
    <property type="match status" value="1"/>
</dbReference>
<evidence type="ECO:0000313" key="10">
    <source>
        <dbReference type="EMBL" id="MDC8755569.1"/>
    </source>
</evidence>
<organism evidence="10 11">
    <name type="scientific">Erythrobacter fulvus</name>
    <dbReference type="NCBI Taxonomy" id="2987523"/>
    <lineage>
        <taxon>Bacteria</taxon>
        <taxon>Pseudomonadati</taxon>
        <taxon>Pseudomonadota</taxon>
        <taxon>Alphaproteobacteria</taxon>
        <taxon>Sphingomonadales</taxon>
        <taxon>Erythrobacteraceae</taxon>
        <taxon>Erythrobacter/Porphyrobacter group</taxon>
        <taxon>Erythrobacter</taxon>
    </lineage>
</organism>
<feature type="transmembrane region" description="Helical" evidence="9">
    <location>
        <begin position="392"/>
        <end position="409"/>
    </location>
</feature>
<keyword evidence="7 9" id="KW-0472">Membrane</keyword>
<dbReference type="Proteomes" id="UP001216558">
    <property type="component" value="Unassembled WGS sequence"/>
</dbReference>
<evidence type="ECO:0000256" key="1">
    <source>
        <dbReference type="ARBA" id="ARBA00004651"/>
    </source>
</evidence>
<dbReference type="InterPro" id="IPR050367">
    <property type="entry name" value="APC_superfamily"/>
</dbReference>
<dbReference type="Pfam" id="PF13520">
    <property type="entry name" value="AA_permease_2"/>
    <property type="match status" value="1"/>
</dbReference>
<dbReference type="Gene3D" id="1.20.1740.10">
    <property type="entry name" value="Amino acid/polyamine transporter I"/>
    <property type="match status" value="1"/>
</dbReference>
<comment type="function">
    <text evidence="8">Major component of the acid-resistance (AR) system allowing enteric pathogens to survive the acidic environment in the stomach. Exchanges extracellular arginine for its intracellular decarboxylation product agmatine (Agm) thereby expelling intracellular protons. Probably undergoes several conformational states in order to translocate the substrate across the membrane; keeps the substrate accessible to only 1 side of the membrane at a time by opening and closing 3 membrane-internal gates.</text>
</comment>
<feature type="transmembrane region" description="Helical" evidence="9">
    <location>
        <begin position="213"/>
        <end position="236"/>
    </location>
</feature>
<feature type="transmembrane region" description="Helical" evidence="9">
    <location>
        <begin position="143"/>
        <end position="163"/>
    </location>
</feature>
<keyword evidence="4" id="KW-1003">Cell membrane</keyword>
<feature type="transmembrane region" description="Helical" evidence="9">
    <location>
        <begin position="12"/>
        <end position="31"/>
    </location>
</feature>
<keyword evidence="6 9" id="KW-1133">Transmembrane helix</keyword>
<accession>A0ABT5JSJ4</accession>
<comment type="similarity">
    <text evidence="2">Belongs to the amino acid-polyamine-organocation (APC) superfamily. Basic amino acid/polyamine antiporter (APA) (TC 2.A.3.2) family.</text>
</comment>
<feature type="transmembrane region" description="Helical" evidence="9">
    <location>
        <begin position="306"/>
        <end position="325"/>
    </location>
</feature>
<reference evidence="10 11" key="1">
    <citation type="submission" date="2022-10" db="EMBL/GenBank/DDBJ databases">
        <title>Erythrobacter sp. sf7 Genome sequencing.</title>
        <authorList>
            <person name="Park S."/>
        </authorList>
    </citation>
    <scope>NUCLEOTIDE SEQUENCE [LARGE SCALE GENOMIC DNA]</scope>
    <source>
        <strain evidence="11">sf7</strain>
    </source>
</reference>
<dbReference type="EMBL" id="JAQQXQ010000011">
    <property type="protein sequence ID" value="MDC8755569.1"/>
    <property type="molecule type" value="Genomic_DNA"/>
</dbReference>
<keyword evidence="11" id="KW-1185">Reference proteome</keyword>
<dbReference type="RefSeq" id="WP_273678777.1">
    <property type="nucleotide sequence ID" value="NZ_JAQQXQ010000011.1"/>
</dbReference>
<evidence type="ECO:0000256" key="4">
    <source>
        <dbReference type="ARBA" id="ARBA00022475"/>
    </source>
</evidence>
<evidence type="ECO:0000256" key="3">
    <source>
        <dbReference type="ARBA" id="ARBA00021069"/>
    </source>
</evidence>
<feature type="transmembrane region" description="Helical" evidence="9">
    <location>
        <begin position="37"/>
        <end position="56"/>
    </location>
</feature>